<organism evidence="1 2">
    <name type="scientific">Desulfobotulus mexicanus</name>
    <dbReference type="NCBI Taxonomy" id="2586642"/>
    <lineage>
        <taxon>Bacteria</taxon>
        <taxon>Pseudomonadati</taxon>
        <taxon>Thermodesulfobacteriota</taxon>
        <taxon>Desulfobacteria</taxon>
        <taxon>Desulfobacterales</taxon>
        <taxon>Desulfobacteraceae</taxon>
        <taxon>Desulfobotulus</taxon>
    </lineage>
</organism>
<sequence length="249" mass="28201">MISNVSIQGLDEVEKLLADVKNGSRKATTRALNKGLSKAKTVAVDTIYKEVNLTKTVIRQTITERKATYTDFTCYLRARDKRGVPLYDKSKPWKIKGQMPGMHFGGRRSQKGFSALFKHRKGRIQFHEKFKQAGFVATMASGHTNIFIRTGKRRANPRKGNPRDETIKGIWSSSPPMVLQDEERMAPVLQSASQAAQAELDRQVQLILSGIKGVSHLKDLSSKKTPLLFKRHLFFCLITVNSEWCRWPV</sequence>
<keyword evidence="2" id="KW-1185">Reference proteome</keyword>
<accession>A0A5S5MBT8</accession>
<dbReference type="AlphaFoldDB" id="A0A5S5MBT8"/>
<dbReference type="Pfam" id="PF06763">
    <property type="entry name" value="Minor_tail_Z"/>
    <property type="match status" value="1"/>
</dbReference>
<dbReference type="EMBL" id="VDMB01000052">
    <property type="protein sequence ID" value="TYT73140.1"/>
    <property type="molecule type" value="Genomic_DNA"/>
</dbReference>
<dbReference type="InterPro" id="IPR010633">
    <property type="entry name" value="Phage_lambda_GpZ"/>
</dbReference>
<evidence type="ECO:0000313" key="2">
    <source>
        <dbReference type="Proteomes" id="UP000321899"/>
    </source>
</evidence>
<comment type="caution">
    <text evidence="1">The sequence shown here is derived from an EMBL/GenBank/DDBJ whole genome shotgun (WGS) entry which is preliminary data.</text>
</comment>
<dbReference type="OrthoDB" id="5518677at2"/>
<gene>
    <name evidence="1" type="ORF">FIM25_16710</name>
</gene>
<dbReference type="RefSeq" id="WP_139450990.1">
    <property type="nucleotide sequence ID" value="NZ_VDMB01000052.1"/>
</dbReference>
<proteinExistence type="predicted"/>
<protein>
    <submittedName>
        <fullName evidence="1">Uncharacterized protein</fullName>
    </submittedName>
</protein>
<reference evidence="1 2" key="1">
    <citation type="submission" date="2019-06" db="EMBL/GenBank/DDBJ databases">
        <title>Desulfobotulus mexicanus sp. nov., a novel sulfate-reducing bacterium isolated from the sediment of an alkaline crater lake in Mexico.</title>
        <authorList>
            <person name="Hirschler-Rea A."/>
        </authorList>
    </citation>
    <scope>NUCLEOTIDE SEQUENCE [LARGE SCALE GENOMIC DNA]</scope>
    <source>
        <strain evidence="1 2">PAR22N</strain>
    </source>
</reference>
<name>A0A5S5MBT8_9BACT</name>
<dbReference type="Proteomes" id="UP000321899">
    <property type="component" value="Unassembled WGS sequence"/>
</dbReference>
<evidence type="ECO:0000313" key="1">
    <source>
        <dbReference type="EMBL" id="TYT73140.1"/>
    </source>
</evidence>